<evidence type="ECO:0000256" key="2">
    <source>
        <dbReference type="ARBA" id="ARBA00022692"/>
    </source>
</evidence>
<gene>
    <name evidence="7" type="ORF">NB063_13870</name>
</gene>
<evidence type="ECO:0000313" key="8">
    <source>
        <dbReference type="Proteomes" id="UP001202961"/>
    </source>
</evidence>
<dbReference type="Proteomes" id="UP001202961">
    <property type="component" value="Unassembled WGS sequence"/>
</dbReference>
<evidence type="ECO:0000313" key="7">
    <source>
        <dbReference type="EMBL" id="MCM2371695.1"/>
    </source>
</evidence>
<sequence>MSNNNQSDQVEPDRRNELALFRTDLANERTLLAYGRTALMMAGTGGTLIKFFGDSRDMLLLGFLLLALGAVVFVIGAIRFFQMKKKISGRGHIVRNIT</sequence>
<dbReference type="Pfam" id="PF02656">
    <property type="entry name" value="DUF202"/>
    <property type="match status" value="1"/>
</dbReference>
<feature type="domain" description="DUF202" evidence="6">
    <location>
        <begin position="22"/>
        <end position="85"/>
    </location>
</feature>
<accession>A0ABT0U557</accession>
<evidence type="ECO:0000256" key="4">
    <source>
        <dbReference type="ARBA" id="ARBA00023136"/>
    </source>
</evidence>
<evidence type="ECO:0000256" key="5">
    <source>
        <dbReference type="SAM" id="Phobius"/>
    </source>
</evidence>
<reference evidence="7 8" key="1">
    <citation type="journal article" date="2022" name="Syst. Appl. Microbiol.">
        <title>Rhodopirellula aestuarii sp. nov., a novel member of the genus Rhodopirellula isolated from brackish sediments collected in the Tagus River estuary, Portugal.</title>
        <authorList>
            <person name="Vitorino I.R."/>
            <person name="Klimek D."/>
            <person name="Calusinska M."/>
            <person name="Lobo-da-Cunha A."/>
            <person name="Vasconcelos V."/>
            <person name="Lage O.M."/>
        </authorList>
    </citation>
    <scope>NUCLEOTIDE SEQUENCE [LARGE SCALE GENOMIC DNA]</scope>
    <source>
        <strain evidence="7 8">ICT_H3.1</strain>
    </source>
</reference>
<organism evidence="7 8">
    <name type="scientific">Aporhodopirellula aestuarii</name>
    <dbReference type="NCBI Taxonomy" id="2950107"/>
    <lineage>
        <taxon>Bacteria</taxon>
        <taxon>Pseudomonadati</taxon>
        <taxon>Planctomycetota</taxon>
        <taxon>Planctomycetia</taxon>
        <taxon>Pirellulales</taxon>
        <taxon>Pirellulaceae</taxon>
        <taxon>Aporhodopirellula</taxon>
    </lineage>
</organism>
<name>A0ABT0U557_9BACT</name>
<comment type="caution">
    <text evidence="7">The sequence shown here is derived from an EMBL/GenBank/DDBJ whole genome shotgun (WGS) entry which is preliminary data.</text>
</comment>
<protein>
    <submittedName>
        <fullName evidence="7">DUF202 domain-containing protein</fullName>
    </submittedName>
</protein>
<keyword evidence="8" id="KW-1185">Reference proteome</keyword>
<feature type="transmembrane region" description="Helical" evidence="5">
    <location>
        <begin position="58"/>
        <end position="81"/>
    </location>
</feature>
<dbReference type="EMBL" id="JAMQBK010000036">
    <property type="protein sequence ID" value="MCM2371695.1"/>
    <property type="molecule type" value="Genomic_DNA"/>
</dbReference>
<proteinExistence type="predicted"/>
<keyword evidence="4 5" id="KW-0472">Membrane</keyword>
<dbReference type="RefSeq" id="WP_250929328.1">
    <property type="nucleotide sequence ID" value="NZ_JAMQBK010000036.1"/>
</dbReference>
<comment type="subcellular location">
    <subcellularLocation>
        <location evidence="1">Endomembrane system</location>
        <topology evidence="1">Multi-pass membrane protein</topology>
    </subcellularLocation>
</comment>
<evidence type="ECO:0000256" key="1">
    <source>
        <dbReference type="ARBA" id="ARBA00004127"/>
    </source>
</evidence>
<keyword evidence="3 5" id="KW-1133">Transmembrane helix</keyword>
<dbReference type="InterPro" id="IPR003807">
    <property type="entry name" value="DUF202"/>
</dbReference>
<evidence type="ECO:0000259" key="6">
    <source>
        <dbReference type="Pfam" id="PF02656"/>
    </source>
</evidence>
<keyword evidence="2 5" id="KW-0812">Transmembrane</keyword>
<evidence type="ECO:0000256" key="3">
    <source>
        <dbReference type="ARBA" id="ARBA00022989"/>
    </source>
</evidence>
<feature type="transmembrane region" description="Helical" evidence="5">
    <location>
        <begin position="31"/>
        <end position="52"/>
    </location>
</feature>